<protein>
    <recommendedName>
        <fullName evidence="3">Polysaccharide (De)acetylase</fullName>
    </recommendedName>
</protein>
<dbReference type="AlphaFoldDB" id="A0A2S1LH36"/>
<evidence type="ECO:0000313" key="2">
    <source>
        <dbReference type="Proteomes" id="UP000244527"/>
    </source>
</evidence>
<dbReference type="EMBL" id="CP020918">
    <property type="protein sequence ID" value="AWG23047.1"/>
    <property type="molecule type" value="Genomic_DNA"/>
</dbReference>
<organism evidence="1 2">
    <name type="scientific">Flavobacterium faecale</name>
    <dbReference type="NCBI Taxonomy" id="1355330"/>
    <lineage>
        <taxon>Bacteria</taxon>
        <taxon>Pseudomonadati</taxon>
        <taxon>Bacteroidota</taxon>
        <taxon>Flavobacteriia</taxon>
        <taxon>Flavobacteriales</taxon>
        <taxon>Flavobacteriaceae</taxon>
        <taxon>Flavobacterium</taxon>
    </lineage>
</organism>
<dbReference type="OrthoDB" id="2081174at2"/>
<dbReference type="RefSeq" id="WP_108741952.1">
    <property type="nucleotide sequence ID" value="NZ_CP020918.1"/>
</dbReference>
<sequence length="376" mass="44450">MFENLNKNLRRNLLNIPGARSKKKIIVFESDDWGSIRMPSRKVFEKIKKENLAPEEDPYLKYDTLASVDDFNALFETLKSVRDKNNNHPIITANAVMGNPDFEKIEQHNFESYFWEPFTTTWQKYPHCAGVETAWNYGQENEFLKFQCHGREHLNVDQWMLSLQKGDKLVRKAFNNQMISISSQPSSLKFNYMEGLDFFSISEKKNKKKVVTEALLEFKNYFGFDSKSFIANCYIWDESIEEVLANLGVLYLQGMANQVIPVLNKNTHSYHYKKHYLGQKNKFGQQYLVRNAFFEPSLMPYTEWVSDCLQRINIAFRWNKPAIIGIHRLNFIGSIHEENRTKNLKMFKQLLKEIIKRWPDVEFRSSDQVLNEMRDE</sequence>
<proteinExistence type="predicted"/>
<evidence type="ECO:0000313" key="1">
    <source>
        <dbReference type="EMBL" id="AWG23047.1"/>
    </source>
</evidence>
<dbReference type="Proteomes" id="UP000244527">
    <property type="component" value="Chromosome"/>
</dbReference>
<name>A0A2S1LH36_9FLAO</name>
<accession>A0A2S1LH36</accession>
<dbReference type="Gene3D" id="3.20.20.370">
    <property type="entry name" value="Glycoside hydrolase/deacetylase"/>
    <property type="match status" value="1"/>
</dbReference>
<gene>
    <name evidence="1" type="ORF">FFWV33_16710</name>
</gene>
<evidence type="ECO:0008006" key="3">
    <source>
        <dbReference type="Google" id="ProtNLM"/>
    </source>
</evidence>
<keyword evidence="2" id="KW-1185">Reference proteome</keyword>
<dbReference type="KEGG" id="ffa:FFWV33_16710"/>
<reference evidence="1 2" key="1">
    <citation type="submission" date="2017-04" db="EMBL/GenBank/DDBJ databases">
        <title>Compelte genome sequence of WV33.</title>
        <authorList>
            <person name="Lee P.C."/>
        </authorList>
    </citation>
    <scope>NUCLEOTIDE SEQUENCE [LARGE SCALE GENOMIC DNA]</scope>
    <source>
        <strain evidence="1 2">WV33</strain>
    </source>
</reference>